<dbReference type="PANTHER" id="PTHR41287">
    <property type="match status" value="1"/>
</dbReference>
<evidence type="ECO:0000313" key="3">
    <source>
        <dbReference type="EMBL" id="MBB5045928.1"/>
    </source>
</evidence>
<dbReference type="GO" id="GO:0004519">
    <property type="term" value="F:endonuclease activity"/>
    <property type="evidence" value="ECO:0007669"/>
    <property type="project" value="InterPro"/>
</dbReference>
<dbReference type="InterPro" id="IPR027417">
    <property type="entry name" value="P-loop_NTPase"/>
</dbReference>
<comment type="caution">
    <text evidence="3">The sequence shown here is derived from an EMBL/GenBank/DDBJ whole genome shotgun (WGS) entry which is preliminary data.</text>
</comment>
<evidence type="ECO:0000259" key="2">
    <source>
        <dbReference type="Pfam" id="PF20441"/>
    </source>
</evidence>
<feature type="domain" description="Terminase large subunit-like endonuclease" evidence="2">
    <location>
        <begin position="244"/>
        <end position="517"/>
    </location>
</feature>
<keyword evidence="4" id="KW-1185">Reference proteome</keyword>
<sequence>MMTKTYPRWIFDGSEIADPLGHGERAVQFLRALRHPKSTLPKRAFRLDEWQERIIRRIYGPRNEDGTRVVKTVVLVIARGNRKTSLAGALSLLHTIGPERVPGGENILAASDRKQAGYGFREAAGIVREDKRLVAATRIYDAHNSVKTIHFIRDGSFLEAISGDAGTQHGRTPAFVFADELHIWKNAELWKALKSAMVKSQGSLLVVATTSGRGQENIAFEIVDRARKVASGEIIDPTMLPILFETPADADWKDESLWYAANPGLSLGYQDIEGLRQLAREGETSITARETFRQYNLNVWLDHSTDPFIDMAIYDRGGGVLPDGLDGLPCWIGVDMSTTTDLTAVVACIRKDDDFVVLPHFFCPGDNLRARADRDGVPYPAWAEQGFLTPTPGNVIDYSAVEACIRGLNERFDVREIGFDPAYAQAVMGPLTDDGLPTATIRQGWVTQSPALNELERVILAGKLLHGGHPVLRWCFDNVAIHTDSAGNRTMHKGKSRDRIDGAVATWMVVSRAAASETRSFYDSDAFTEDMASF</sequence>
<dbReference type="EMBL" id="JACHIH010000002">
    <property type="protein sequence ID" value="MBB5045928.1"/>
    <property type="molecule type" value="Genomic_DNA"/>
</dbReference>
<organism evidence="3 4">
    <name type="scientific">Rhodopseudomonas rhenobacensis</name>
    <dbReference type="NCBI Taxonomy" id="87461"/>
    <lineage>
        <taxon>Bacteria</taxon>
        <taxon>Pseudomonadati</taxon>
        <taxon>Pseudomonadota</taxon>
        <taxon>Alphaproteobacteria</taxon>
        <taxon>Hyphomicrobiales</taxon>
        <taxon>Nitrobacteraceae</taxon>
        <taxon>Rhodopseudomonas</taxon>
    </lineage>
</organism>
<name>A0A7W7Z0Z2_9BRAD</name>
<evidence type="ECO:0000313" key="4">
    <source>
        <dbReference type="Proteomes" id="UP000542353"/>
    </source>
</evidence>
<proteinExistence type="predicted"/>
<reference evidence="3 4" key="1">
    <citation type="submission" date="2020-08" db="EMBL/GenBank/DDBJ databases">
        <title>Genomic Encyclopedia of Type Strains, Phase IV (KMG-IV): sequencing the most valuable type-strain genomes for metagenomic binning, comparative biology and taxonomic classification.</title>
        <authorList>
            <person name="Goeker M."/>
        </authorList>
    </citation>
    <scope>NUCLEOTIDE SEQUENCE [LARGE SCALE GENOMIC DNA]</scope>
    <source>
        <strain evidence="3 4">DSM 12706</strain>
    </source>
</reference>
<dbReference type="Proteomes" id="UP000542353">
    <property type="component" value="Unassembled WGS sequence"/>
</dbReference>
<protein>
    <submittedName>
        <fullName evidence="3">Phage terminase large subunit-like protein</fullName>
    </submittedName>
</protein>
<dbReference type="PANTHER" id="PTHR41287:SF1">
    <property type="entry name" value="PROTEIN YMFN"/>
    <property type="match status" value="1"/>
</dbReference>
<gene>
    <name evidence="3" type="ORF">HNR60_000663</name>
</gene>
<dbReference type="Gene3D" id="3.40.50.300">
    <property type="entry name" value="P-loop containing nucleotide triphosphate hydrolases"/>
    <property type="match status" value="1"/>
</dbReference>
<dbReference type="InterPro" id="IPR046462">
    <property type="entry name" value="TerL_nuclease"/>
</dbReference>
<accession>A0A7W7Z0Z2</accession>
<dbReference type="InterPro" id="IPR005021">
    <property type="entry name" value="Terminase_largesu-like"/>
</dbReference>
<evidence type="ECO:0000259" key="1">
    <source>
        <dbReference type="Pfam" id="PF03354"/>
    </source>
</evidence>
<dbReference type="Pfam" id="PF03354">
    <property type="entry name" value="TerL_ATPase"/>
    <property type="match status" value="1"/>
</dbReference>
<feature type="domain" description="Terminase large subunit-like ATPase" evidence="1">
    <location>
        <begin position="49"/>
        <end position="215"/>
    </location>
</feature>
<dbReference type="Pfam" id="PF20441">
    <property type="entry name" value="TerL_nuclease"/>
    <property type="match status" value="1"/>
</dbReference>
<dbReference type="AlphaFoldDB" id="A0A7W7Z0Z2"/>
<dbReference type="InterPro" id="IPR046461">
    <property type="entry name" value="TerL_ATPase"/>
</dbReference>
<dbReference type="RefSeq" id="WP_184254240.1">
    <property type="nucleotide sequence ID" value="NZ_JACHIH010000002.1"/>
</dbReference>